<evidence type="ECO:0008006" key="12">
    <source>
        <dbReference type="Google" id="ProtNLM"/>
    </source>
</evidence>
<evidence type="ECO:0000256" key="4">
    <source>
        <dbReference type="ARBA" id="ARBA00038074"/>
    </source>
</evidence>
<dbReference type="PANTHER" id="PTHR10963:SF22">
    <property type="entry name" value="GLYCOSIDASE CRH2-RELATED"/>
    <property type="match status" value="1"/>
</dbReference>
<feature type="region of interest" description="Disordered" evidence="6">
    <location>
        <begin position="626"/>
        <end position="720"/>
    </location>
</feature>
<reference evidence="10 11" key="1">
    <citation type="submission" date="2020-03" db="EMBL/GenBank/DDBJ databases">
        <title>Draft Genome Sequence of Cudoniella acicularis.</title>
        <authorList>
            <person name="Buettner E."/>
            <person name="Kellner H."/>
        </authorList>
    </citation>
    <scope>NUCLEOTIDE SEQUENCE [LARGE SCALE GENOMIC DNA]</scope>
    <source>
        <strain evidence="10 11">DSM 108380</strain>
    </source>
</reference>
<evidence type="ECO:0000259" key="9">
    <source>
        <dbReference type="PROSITE" id="PS51762"/>
    </source>
</evidence>
<dbReference type="Pfam" id="PF00249">
    <property type="entry name" value="Myb_DNA-binding"/>
    <property type="match status" value="1"/>
</dbReference>
<feature type="compositionally biased region" description="Acidic residues" evidence="6">
    <location>
        <begin position="205"/>
        <end position="216"/>
    </location>
</feature>
<dbReference type="InterPro" id="IPR013320">
    <property type="entry name" value="ConA-like_dom_sf"/>
</dbReference>
<feature type="domain" description="Myb-like" evidence="7">
    <location>
        <begin position="86"/>
        <end position="135"/>
    </location>
</feature>
<dbReference type="CDD" id="cd02183">
    <property type="entry name" value="GH16_fungal_CRH1_transglycosylase"/>
    <property type="match status" value="1"/>
</dbReference>
<dbReference type="GO" id="GO:0005975">
    <property type="term" value="P:carbohydrate metabolic process"/>
    <property type="evidence" value="ECO:0007669"/>
    <property type="project" value="InterPro"/>
</dbReference>
<dbReference type="Gene3D" id="2.60.120.200">
    <property type="match status" value="1"/>
</dbReference>
<dbReference type="PROSITE" id="PS50090">
    <property type="entry name" value="MYB_LIKE"/>
    <property type="match status" value="1"/>
</dbReference>
<name>A0A8H4W2I1_9HELO</name>
<dbReference type="GO" id="GO:0016757">
    <property type="term" value="F:glycosyltransferase activity"/>
    <property type="evidence" value="ECO:0007669"/>
    <property type="project" value="TreeGrafter"/>
</dbReference>
<comment type="caution">
    <text evidence="10">The sequence shown here is derived from an EMBL/GenBank/DDBJ whole genome shotgun (WGS) entry which is preliminary data.</text>
</comment>
<evidence type="ECO:0000259" key="8">
    <source>
        <dbReference type="PROSITE" id="PS51294"/>
    </source>
</evidence>
<feature type="domain" description="GH16" evidence="9">
    <location>
        <begin position="356"/>
        <end position="567"/>
    </location>
</feature>
<evidence type="ECO:0000313" key="11">
    <source>
        <dbReference type="Proteomes" id="UP000566819"/>
    </source>
</evidence>
<feature type="compositionally biased region" description="Low complexity" evidence="6">
    <location>
        <begin position="635"/>
        <end position="653"/>
    </location>
</feature>
<dbReference type="EMBL" id="JAAMPI010000472">
    <property type="protein sequence ID" value="KAF4631151.1"/>
    <property type="molecule type" value="Genomic_DNA"/>
</dbReference>
<dbReference type="Proteomes" id="UP000566819">
    <property type="component" value="Unassembled WGS sequence"/>
</dbReference>
<feature type="domain" description="HTH myb-type" evidence="8">
    <location>
        <begin position="86"/>
        <end position="139"/>
    </location>
</feature>
<evidence type="ECO:0000259" key="7">
    <source>
        <dbReference type="PROSITE" id="PS50090"/>
    </source>
</evidence>
<comment type="similarity">
    <text evidence="4">Belongs to the glycosyl hydrolase 16 family. CRH1 subfamily.</text>
</comment>
<dbReference type="SUPFAM" id="SSF46689">
    <property type="entry name" value="Homeodomain-like"/>
    <property type="match status" value="1"/>
</dbReference>
<dbReference type="Gene3D" id="1.10.10.60">
    <property type="entry name" value="Homeodomain-like"/>
    <property type="match status" value="1"/>
</dbReference>
<dbReference type="CDD" id="cd00167">
    <property type="entry name" value="SANT"/>
    <property type="match status" value="2"/>
</dbReference>
<accession>A0A8H4W2I1</accession>
<evidence type="ECO:0000256" key="6">
    <source>
        <dbReference type="SAM" id="MobiDB-lite"/>
    </source>
</evidence>
<comment type="function">
    <text evidence="5">Dual chitinase/transglycosylase that plays a role in cell wall architecture. Chitinase and transglycosylase activities are coupled. Required for the polysaccharide cross-linking at the septa and the cell wall. More specifically, transfers chitin to 1,6-beta-glucan in the cell wall.</text>
</comment>
<dbReference type="FunFam" id="2.60.120.200:FF:000159">
    <property type="entry name" value="Glycosidase"/>
    <property type="match status" value="1"/>
</dbReference>
<proteinExistence type="inferred from homology"/>
<dbReference type="InterPro" id="IPR001005">
    <property type="entry name" value="SANT/Myb"/>
</dbReference>
<dbReference type="InterPro" id="IPR017930">
    <property type="entry name" value="Myb_dom"/>
</dbReference>
<dbReference type="InterPro" id="IPR050546">
    <property type="entry name" value="Glycosyl_Hydrlase_16"/>
</dbReference>
<feature type="region of interest" description="Disordered" evidence="6">
    <location>
        <begin position="1"/>
        <end position="95"/>
    </location>
</feature>
<keyword evidence="3" id="KW-0326">Glycosidase</keyword>
<dbReference type="GO" id="GO:0009277">
    <property type="term" value="C:fungal-type cell wall"/>
    <property type="evidence" value="ECO:0007669"/>
    <property type="project" value="UniProtKB-ARBA"/>
</dbReference>
<keyword evidence="11" id="KW-1185">Reference proteome</keyword>
<dbReference type="OrthoDB" id="4781at2759"/>
<feature type="compositionally biased region" description="Low complexity" evidence="6">
    <location>
        <begin position="665"/>
        <end position="718"/>
    </location>
</feature>
<dbReference type="InterPro" id="IPR000757">
    <property type="entry name" value="Beta-glucanase-like"/>
</dbReference>
<keyword evidence="1" id="KW-0732">Signal</keyword>
<dbReference type="PANTHER" id="PTHR10963">
    <property type="entry name" value="GLYCOSYL HYDROLASE-RELATED"/>
    <property type="match status" value="1"/>
</dbReference>
<dbReference type="GO" id="GO:0031505">
    <property type="term" value="P:fungal-type cell wall organization"/>
    <property type="evidence" value="ECO:0007669"/>
    <property type="project" value="TreeGrafter"/>
</dbReference>
<dbReference type="AlphaFoldDB" id="A0A8H4W2I1"/>
<protein>
    <recommendedName>
        <fullName evidence="12">GH16 domain-containing protein</fullName>
    </recommendedName>
</protein>
<feature type="compositionally biased region" description="Polar residues" evidence="6">
    <location>
        <begin position="55"/>
        <end position="78"/>
    </location>
</feature>
<evidence type="ECO:0000256" key="1">
    <source>
        <dbReference type="ARBA" id="ARBA00022729"/>
    </source>
</evidence>
<sequence length="748" mass="79493">MSKRGERADIAPSSGISPSHPHPPPTADATVKPEASPSSAARNKRRASGPGPSSLAMSSAPSGIVPSPTSADEPSMTSPIMGPPAKKSRTNTPWTPAEEQRLKNMRDAGNSWADIAKTFPQRTEGSVKKHWYKDMHYAEFAEDEALLNAIKEYETNKWKVIGAKVGKPAKVETPISWVKDMLTEFWQACEQYAKEHFGSQISKTDEDEDEDEDEALGDPGFNSCRPTIGSVVFGCGHGTLCAVLSDAAAFRRCDTESGLLDRCRREGGSHDAAPVKKQVTRARTGVPHDSTTWWKWRDLGLWAIGSGGKLEASILSTDLSTDFFLILLPTAAYIYNGSIIDNFRRVGYRVDSTSPKLQSHQQVPNRNTMLLALNGITSITKYLGDPSTTDWVMDGNAVIYNDNVLLTMAPDTVGTLLASSTYMWYGNVKATFKTSRGAGVVTAFILLSDVKDEIDYEYVGADLQTAQTNYYFQGIADYDHGGNISLSDTFANYHTYEIDWTPDQVTWLVDGQVGRTLKRANTWNATTNQWMFPQTPARVQLSLWPGGLASNAQGTIDWAGGLVDWNSVDIQNNGYYYASFQSVTISCYNATSTLGTNTGVSYTYNNAAGTNDTVVDGTNPTVLKSLLGTGTDMNAGDSASSSSGTSAQATATAESVPGRSGGDPGTDSHSSAAADSGSSASGSVQSSTASASASTSTATGSSGGSFSQGSSGSSSTKSGAEKLGASQEKVLKGSVFAGIVAVVAMMAL</sequence>
<feature type="region of interest" description="Disordered" evidence="6">
    <location>
        <begin position="199"/>
        <end position="221"/>
    </location>
</feature>
<dbReference type="GO" id="GO:0004553">
    <property type="term" value="F:hydrolase activity, hydrolyzing O-glycosyl compounds"/>
    <property type="evidence" value="ECO:0007669"/>
    <property type="project" value="InterPro"/>
</dbReference>
<evidence type="ECO:0000256" key="5">
    <source>
        <dbReference type="ARBA" id="ARBA00093308"/>
    </source>
</evidence>
<dbReference type="SUPFAM" id="SSF49899">
    <property type="entry name" value="Concanavalin A-like lectins/glucanases"/>
    <property type="match status" value="1"/>
</dbReference>
<dbReference type="PROSITE" id="PS51294">
    <property type="entry name" value="HTH_MYB"/>
    <property type="match status" value="1"/>
</dbReference>
<evidence type="ECO:0000313" key="10">
    <source>
        <dbReference type="EMBL" id="KAF4631151.1"/>
    </source>
</evidence>
<organism evidence="10 11">
    <name type="scientific">Cudoniella acicularis</name>
    <dbReference type="NCBI Taxonomy" id="354080"/>
    <lineage>
        <taxon>Eukaryota</taxon>
        <taxon>Fungi</taxon>
        <taxon>Dikarya</taxon>
        <taxon>Ascomycota</taxon>
        <taxon>Pezizomycotina</taxon>
        <taxon>Leotiomycetes</taxon>
        <taxon>Helotiales</taxon>
        <taxon>Tricladiaceae</taxon>
        <taxon>Cudoniella</taxon>
    </lineage>
</organism>
<dbReference type="Pfam" id="PF00722">
    <property type="entry name" value="Glyco_hydro_16"/>
    <property type="match status" value="1"/>
</dbReference>
<evidence type="ECO:0000256" key="2">
    <source>
        <dbReference type="ARBA" id="ARBA00022801"/>
    </source>
</evidence>
<dbReference type="PROSITE" id="PS51762">
    <property type="entry name" value="GH16_2"/>
    <property type="match status" value="1"/>
</dbReference>
<gene>
    <name evidence="10" type="ORF">G7Y89_g6982</name>
</gene>
<keyword evidence="2" id="KW-0378">Hydrolase</keyword>
<evidence type="ECO:0000256" key="3">
    <source>
        <dbReference type="ARBA" id="ARBA00023295"/>
    </source>
</evidence>
<dbReference type="InterPro" id="IPR009057">
    <property type="entry name" value="Homeodomain-like_sf"/>
</dbReference>